<dbReference type="AlphaFoldDB" id="A0A096AIG4"/>
<dbReference type="NCBIfam" id="TIGR01644">
    <property type="entry name" value="phage_P2_V"/>
    <property type="match status" value="1"/>
</dbReference>
<dbReference type="InterPro" id="IPR037026">
    <property type="entry name" value="Vgr_OB-fold_dom_sf"/>
</dbReference>
<dbReference type="RefSeq" id="WP_036559328.1">
    <property type="nucleotide sequence ID" value="NZ_JRNI01000024.1"/>
</dbReference>
<accession>A0A096AIG4</accession>
<proteinExistence type="predicted"/>
<dbReference type="Gene3D" id="6.20.150.10">
    <property type="match status" value="1"/>
</dbReference>
<dbReference type="OrthoDB" id="4931325at2"/>
<dbReference type="EMBL" id="JRNI01000024">
    <property type="protein sequence ID" value="KGF30497.1"/>
    <property type="molecule type" value="Genomic_DNA"/>
</dbReference>
<sequence>MNTKDEASAVLKKGTVSATRPGFARVRLPDFDNLRTMWLPVVYGKTQDDKECWTPDIGEQVAVLLDATGEDGVIIGALYSDADAPPTQNKEVWIKRFKDGAVLEYNRETHALTVTGVKAVTVHASGPVDVTAPEVTVTGNVTINGGLRVNGNINSSGSVIDSAGNTNHHRH</sequence>
<protein>
    <submittedName>
        <fullName evidence="1">Baseplate protein</fullName>
    </submittedName>
</protein>
<reference evidence="1 2" key="1">
    <citation type="submission" date="2014-07" db="EMBL/GenBank/DDBJ databases">
        <authorList>
            <person name="McCorrison J."/>
            <person name="Sanka R."/>
            <person name="Torralba M."/>
            <person name="Gillis M."/>
            <person name="Haft D.H."/>
            <person name="Methe B."/>
            <person name="Sutton G."/>
            <person name="Nelson K.E."/>
        </authorList>
    </citation>
    <scope>NUCLEOTIDE SEQUENCE [LARGE SCALE GENOMIC DNA]</scope>
    <source>
        <strain evidence="1 2">DNF00040</strain>
    </source>
</reference>
<gene>
    <name evidence="1" type="ORF">HMPREF2130_06695</name>
</gene>
<evidence type="ECO:0000313" key="1">
    <source>
        <dbReference type="EMBL" id="KGF30497.1"/>
    </source>
</evidence>
<evidence type="ECO:0000313" key="2">
    <source>
        <dbReference type="Proteomes" id="UP000029629"/>
    </source>
</evidence>
<dbReference type="InterPro" id="IPR013046">
    <property type="entry name" value="GpV/Gp45"/>
</dbReference>
<organism evidence="1 2">
    <name type="scientific">Oligella urethralis DNF00040</name>
    <dbReference type="NCBI Taxonomy" id="1401065"/>
    <lineage>
        <taxon>Bacteria</taxon>
        <taxon>Pseudomonadati</taxon>
        <taxon>Pseudomonadota</taxon>
        <taxon>Betaproteobacteria</taxon>
        <taxon>Burkholderiales</taxon>
        <taxon>Alcaligenaceae</taxon>
        <taxon>Oligella</taxon>
    </lineage>
</organism>
<keyword evidence="2" id="KW-1185">Reference proteome</keyword>
<dbReference type="Proteomes" id="UP000029629">
    <property type="component" value="Unassembled WGS sequence"/>
</dbReference>
<dbReference type="Gene3D" id="2.40.50.230">
    <property type="entry name" value="Gp5 N-terminal domain"/>
    <property type="match status" value="1"/>
</dbReference>
<name>A0A096AIG4_9BURK</name>
<comment type="caution">
    <text evidence="1">The sequence shown here is derived from an EMBL/GenBank/DDBJ whole genome shotgun (WGS) entry which is preliminary data.</text>
</comment>
<dbReference type="eggNOG" id="COG4540">
    <property type="taxonomic scope" value="Bacteria"/>
</dbReference>